<protein>
    <submittedName>
        <fullName evidence="1">Uncharacterized protein</fullName>
    </submittedName>
</protein>
<name>A0ACB8X5B9_9TELE</name>
<feature type="non-terminal residue" evidence="1">
    <location>
        <position position="4483"/>
    </location>
</feature>
<proteinExistence type="predicted"/>
<dbReference type="EMBL" id="CM041533">
    <property type="protein sequence ID" value="KAI3375141.1"/>
    <property type="molecule type" value="Genomic_DNA"/>
</dbReference>
<reference evidence="1" key="1">
    <citation type="submission" date="2022-04" db="EMBL/GenBank/DDBJ databases">
        <title>Jade perch genome.</title>
        <authorList>
            <person name="Chao B."/>
        </authorList>
    </citation>
    <scope>NUCLEOTIDE SEQUENCE</scope>
    <source>
        <strain evidence="1">CB-2022</strain>
    </source>
</reference>
<sequence length="4483" mass="498380">LGRYFLIGCCEHYGSLWRTTYKRGHSVAVNTAWFSSRLHVEAWRQSDLQWLGVAMAMSLLLLNCLHVTLVFLLLHGFTTTDLSYQRGVRYTYRYRTTITTTLHGSSAGRNGLALDCVVDIDVVSKCHLVMQIRNPQIKRLSPQKEHSVQRLKSLRESLERTRLKFSLQEGKVTALCLQGGEQVWALNIKRALLSMLQTSRAASKHKSEKETDVYGTCTSRYERRGPVLLKNRDLKQCQQSRLENFWPHSVSLAEDTSVQSELHCVQRPGPTVMEEVNCTEAVSMVTWSRTAGLVKTQTVSTLVLLRAQPGTPAGAGQEYYYHFCYSLDVGVLTDLQFEDEGSPRPGKARASTPQQASQTVRKLCSLTSDAQLVSQEFLHLTFQLRDLTLSQLKTLWQEASFKCRNDWSLILMSGNCLDRQPLLDALPACGSENCILLLTDLMRNNELEEEQAHAFLTTIALIPRPSPQIIDSINALLEVPEVHSKALLAGSSLVYQLCQRYQASCSKLPEVQTFIQTLEETLKKGCEGEQPTQRSTLLYALKSVGNTGLSASAFIPLLNCFILSQSTAQELRLAAVKAFRRFPCSANRSVLLQLYRSSQEDPEVRIAAYQQLMRCPDQDLFEVVKTTLRNETSSQVGSYVWSHINSVLRSEDPSKQALIESLPDDIISRDFEAEFLKYSSYSDYTVSSGMGTTNVETSLVFSPKSFIPRSATANLTAYFHGRVLNLLEVELHVENAEPLLKNFFGHQTDDSDGESAAHSRRHVQSKEGGRTSRKTDEEHRGEKEMCLSSTRSYLDQARAMLFGVRRTEENRSKCWVGVKVFGNELSAFTCEDLYNQMNQLSLSVAGLAVRLLKGHEVQLTHRAVLMTEELVLPSLSGLPVKLGLNMTSFLSLRLKGNINYRDTSHFSLTGYIKPNAYVGLSARMGVDGALGQAAVDWVSELRSSTSLDGSVHLQEGRDLRVTLNTPEDVMDIISLSSRVSQLNGDHREEIRGPKSRVQRTTCTPKMWSKMVGWQLCSNASYPLPATGISLPPPGPVHLSLRLLKLDRGLHYYLLEAAYSLLAQRGTWLPREASIHLLLATPQSSIPRDMSLDLTFNPHRLLLRITHPLKTIHIQGQLEQERNVKSGKLELSIDGVHYYIMGLVDTQTLLSEQRTRYHLEAKMAADRHPMILSANVTRGLGRKTTFSATVKNVFRETASLSVALERRRDGSSRQYSVETELLLPGVVGTRMLGLMEQRGSLWSSALRLKYGLGELPVNLVKFEEMDQSPKPQFVLPFDPYTGSARHLRQECHTSQRLRSERDSNRTYIMRADHEFYCSNTAPINHKICLRHEESTSHIKSSLDLSYGKHWDEINNKHMLLLSQSFKNQSTQNHTSYTLEFSLQVPEKNLNYRTQLLHSHLRQLGSESSTHLKINYNNLMPLVAGLHWKSPPKDVLQKKWEGTLTMDTPWLYIYTAHKVSQQQRHTFQLTSELTARKWLTIHNLILEGLYRDRGREKEARLELYTPVITYVQAGGWGVVGKRSVKASTSLSSLWTPPFKGDVTLEASKVSHILQIASTYGKHNVSLSAALNTVDKNLKKRQAMLKLTFSKPESPSTELEFEGVVEELRRDKRMYQKTAMLQLRQPFQTFPQTLILRETFTVDLLKGVYILESKASFHGNREVLHILTLGYQPPSPFVCSALIHPFSSDTIPSDSEVCVTITSNQTGKDIQGRLRVGSKEKLTFFGQVQLNPLRSSQQAIQVRANFTHQLQLQLPSSAIMEGNVCWNPKNNTDFDYQARGKLRIERQECQLAVQLNGTSDRVDLYSSLSHPFKSKIPKTLEVKATADISAAFGKGSSSVHVRADGKDRMKLYAQICHSLQRADRAVGLRVNLSQSLLPSATDLHVNLAANRSSESVSLHGSYTQGHETLLAQLKASLKNTQGLQLGVSGDLRHSVANLAVLPPVLGLDGALEQSDNLIEGQLRVRVMETLYSVELRHQEDPGDSSDSGEEEGIMGMKTHMPRNWLCVWVGAEHLCVNVSRQLRDWGTGEIYTRLSHSFHLLNATGVPASSSAQVRWAQDGGQLSVLAELQAGPEQLKAEFNGGKTNQVIPRWEYFSRLQHQMKSLLNRGISNSIQAKAHYQLETENLETSFVLHMEDERIADILFNVGKKNNTTTLAVSLWQKIKLLQELIPTSLQMNCTGDATADRLSAQCYGNVAGRPTEVRVFRSYRPHNRLCYGLLLAHFNLSAQVKGCYSSSSGQKELRANLTHSSGLLVTYLGVPTKSSLRLLLRPGPQRWALGIGLVLGPWRMDLNVGLRLERPGLYGWHGLLEFEAHSATHKAEVTGRMRLHSWCQIWADVSVVWDSVTSSLLLSVRCTGVGKLVWVQVRKIEGGVPLKTSLTVHGQASTDGLRGTLGIENEHDSFQCLLSVLLKDQKAEVGWTLRHHWASLASIIPNRVVLQGSGQLSDTSLSGSAQGSFNTRSAQIDVTAAWEPSASLKVKLQQNLATVGVPEEVTVNMMTTASQTELEVESNVCSVLLLANQQGGRWDRRTSWNIFVHQRCVLLKNLLPSQTSANISISRSGCSTGLGIIVQAEGEQKGNLSLYLTCHPHLSLTASVRHTIEAMQTVGFPTHGAFILNVSTAHLPGVEVGLELGRCYFRGNLGRTKASQTEEGQSYYIVNLTNYCPTLQGTVFPVSLALQGLLSVIPCHLTVTSSLRADSQDLSLELSQSCRAPHLSGTLTHSFLGLRSQGVPQLITIEGTAPEGPEQAGALFIKVGTCDIRANRVIEAKGRTRWLWALDSKCPMLQRHCPQPPCNAAVACQPRQPHNIQRLEVLRAYLIHPWHLATKELANYLSDFFFCDGRVPLRVLSLHFLSGRCVGGGIEEILKILPTISPVEVNSSTTCTVNSVGRALLPPSEAPDSVHHRVRKGCRHFELLWSMTMEAENMVHARTQCPQPPSLRIWEKFSQEVGVEDLPDRGLIGQMFPTDIPSQYVWVCQAHLNGSLWQDPQGVWTATVNTNLEGKMGSLRLNARAWPELSVEGELSHNLPALKNLPQHSRLKVSSRAGKNRYDTEALIQMEECAVGARGLVMSQPGLQGSLVYHNNCTVIQEWGSPGRMQSSGMLVVSPSLAESQVSIVIDDTELQASVALKKVKDKNEASLNLNHSMPLLKRMGLPGNAALMMNSGSHGNGSYHYLLHSSAGNQKIIKEITVSKMSETDVRVKSHFRHTVSYLKKLGVPANNSIQVELRSAEGKAFTLHSQLGGQQAGVRLRMKYLPVTKEIRGDMWHSWSWLQDRGVPLNIEGVFSQLQSRAQLTVDRHKLFASGLNVSVADGCLALLLSCSPPASNQTGTLPTLDATLTAQFKGPLRSASVDIHCHDWRVRAVGDVGGWGSHGGSKEARVTLKRTIEGWPGPALQVEAWGRLTESQLRCSIAVNPELSSSLALIIQGHHLPHSKDLMVKVVHNIPRILVYLPSQLNLRSQLNQSQSSVAGLMEVLSGRRRLWALGELAAIESGYRQALELKHSYPQLKPLPRVIAVRTVYEARTWSYQVQHGAVCGNQEFSLSGIYSAPPALEMGNQTLKVQINFVPRWTSLEVTLERSLQGRLDSVLLGWIRHGRLEQVRALSSWSQLEEMNETKLELKQPFSSTLSQLSLHTLSHNSQREQRSSHQTYLSWDSAVPVNISLSLNKQWQNHSSRGQACALFSTQQMVVSSVKGCVSAGHEGNSYSQNAELRWDNRSIKQGMKYQKSPQGIHSLQVNVGLDKVSPAPCPSHTLLTKIQTNLRDRLEHTVLLGLCPPQPTLSWSGSYRVNSGEELFYTQSRISVTGRPHQCSLTFALTNSSTVQASNMSLFSEVNDQINPLVIRMGNWSVEVGGSALSWPQGSGLQLQARLDRREKIWLNGTVEGRCLQTTAGYSNGLNEDITAVACVGTNHSLMLDVMKRDGSGKPETLSSMSVGLANQRLMLKARGCLESLTSVEARIQYLSSRIRNKLLERIKTLQHLLVEFRQQSRDSDLLQELSTVPLQLSQRAEALLGHADRGLLALWQNSPLRHVMTDGMPRVLVLLQHASLLGQQELRRPLATLAGVYQDVKGQRPEALWKEAVSLWTDGLVEVLPALLENPQLKSLAQASVSTISVALDVAGQHTYHWVETRMAMALSGVRKRLASVYKFSPSECSVIVSVPLPSLPWSRVAEAGLVEVLLEEWLFRPLQALASFRPMAELYRLKRKIMDSPFIHRALLVADQFVVTFDGHLYELPAARPLLLAQDVSAKPLFTLLLGTDSHSFLLIGMNNSRVNIQHNGQVKANCDNAPTHTFHSDNGVSLRGGANAVQVSDQNGASVSCDPSLELCSFTLDGWLHGTSIGLLGTNDNEAGNDFPLPDGTQAENLDSFFYSWQMKPECIKAPGVTEHFPKVATVSCDFLFSSPDSPLSSCFRVVSRNTHSDCLCELPVHLCHQVDPGQFLSVCELSSSKAPCRLASAFVYLCQQNYIPLEVPVQCRKSGHYTTN</sequence>
<accession>A0ACB8X5B9</accession>
<feature type="non-terminal residue" evidence="1">
    <location>
        <position position="1"/>
    </location>
</feature>
<gene>
    <name evidence="1" type="ORF">L3Q82_021664</name>
</gene>
<organism evidence="1 2">
    <name type="scientific">Scortum barcoo</name>
    <name type="common">barcoo grunter</name>
    <dbReference type="NCBI Taxonomy" id="214431"/>
    <lineage>
        <taxon>Eukaryota</taxon>
        <taxon>Metazoa</taxon>
        <taxon>Chordata</taxon>
        <taxon>Craniata</taxon>
        <taxon>Vertebrata</taxon>
        <taxon>Euteleostomi</taxon>
        <taxon>Actinopterygii</taxon>
        <taxon>Neopterygii</taxon>
        <taxon>Teleostei</taxon>
        <taxon>Neoteleostei</taxon>
        <taxon>Acanthomorphata</taxon>
        <taxon>Eupercaria</taxon>
        <taxon>Centrarchiformes</taxon>
        <taxon>Terapontoidei</taxon>
        <taxon>Terapontidae</taxon>
        <taxon>Scortum</taxon>
    </lineage>
</organism>
<evidence type="ECO:0000313" key="1">
    <source>
        <dbReference type="EMBL" id="KAI3375141.1"/>
    </source>
</evidence>
<evidence type="ECO:0000313" key="2">
    <source>
        <dbReference type="Proteomes" id="UP000831701"/>
    </source>
</evidence>
<dbReference type="Proteomes" id="UP000831701">
    <property type="component" value="Chromosome 3"/>
</dbReference>
<keyword evidence="2" id="KW-1185">Reference proteome</keyword>
<comment type="caution">
    <text evidence="1">The sequence shown here is derived from an EMBL/GenBank/DDBJ whole genome shotgun (WGS) entry which is preliminary data.</text>
</comment>